<feature type="region of interest" description="Disordered" evidence="1">
    <location>
        <begin position="165"/>
        <end position="216"/>
    </location>
</feature>
<feature type="region of interest" description="Disordered" evidence="1">
    <location>
        <begin position="1"/>
        <end position="24"/>
    </location>
</feature>
<evidence type="ECO:0000259" key="2">
    <source>
        <dbReference type="Pfam" id="PF12776"/>
    </source>
</evidence>
<gene>
    <name evidence="4" type="primary">LOC120271626</name>
</gene>
<keyword evidence="3" id="KW-1185">Reference proteome</keyword>
<proteinExistence type="predicted"/>
<dbReference type="RefSeq" id="XP_039134234.1">
    <property type="nucleotide sequence ID" value="XM_039278300.1"/>
</dbReference>
<evidence type="ECO:0000313" key="4">
    <source>
        <dbReference type="RefSeq" id="XP_039134234.1"/>
    </source>
</evidence>
<protein>
    <submittedName>
        <fullName evidence="4">Uncharacterized protein LOC120271626</fullName>
    </submittedName>
</protein>
<dbReference type="PANTHER" id="PTHR46929:SF23">
    <property type="entry name" value="L10-INTERACTING MYB DOMAIN-CONTAINING PROTEIN-LIKE"/>
    <property type="match status" value="1"/>
</dbReference>
<organism evidence="3 4">
    <name type="scientific">Dioscorea cayennensis subsp. rotundata</name>
    <name type="common">White Guinea yam</name>
    <name type="synonym">Dioscorea rotundata</name>
    <dbReference type="NCBI Taxonomy" id="55577"/>
    <lineage>
        <taxon>Eukaryota</taxon>
        <taxon>Viridiplantae</taxon>
        <taxon>Streptophyta</taxon>
        <taxon>Embryophyta</taxon>
        <taxon>Tracheophyta</taxon>
        <taxon>Spermatophyta</taxon>
        <taxon>Magnoliopsida</taxon>
        <taxon>Liliopsida</taxon>
        <taxon>Dioscoreales</taxon>
        <taxon>Dioscoreaceae</taxon>
        <taxon>Dioscorea</taxon>
    </lineage>
</organism>
<dbReference type="AlphaFoldDB" id="A0AB40C6W0"/>
<dbReference type="GeneID" id="120271626"/>
<evidence type="ECO:0000313" key="3">
    <source>
        <dbReference type="Proteomes" id="UP001515500"/>
    </source>
</evidence>
<reference evidence="4" key="1">
    <citation type="submission" date="2025-08" db="UniProtKB">
        <authorList>
            <consortium name="RefSeq"/>
        </authorList>
    </citation>
    <scope>IDENTIFICATION</scope>
</reference>
<feature type="domain" description="Myb/SANT-like" evidence="2">
    <location>
        <begin position="26"/>
        <end position="111"/>
    </location>
</feature>
<accession>A0AB40C6W0</accession>
<dbReference type="Proteomes" id="UP001515500">
    <property type="component" value="Chromosome 11"/>
</dbReference>
<dbReference type="InterPro" id="IPR024752">
    <property type="entry name" value="Myb/SANT-like_dom"/>
</dbReference>
<dbReference type="PANTHER" id="PTHR46929">
    <property type="entry name" value="EXPRESSED PROTEIN"/>
    <property type="match status" value="1"/>
</dbReference>
<dbReference type="Pfam" id="PF12776">
    <property type="entry name" value="Myb_DNA-bind_3"/>
    <property type="match status" value="1"/>
</dbReference>
<evidence type="ECO:0000256" key="1">
    <source>
        <dbReference type="SAM" id="MobiDB-lite"/>
    </source>
</evidence>
<name>A0AB40C6W0_DIOCR</name>
<sequence length="298" mass="33209">MEVGNCANDSANARSAKGKRGTPNKRWKAKFDNFLIPVLVEQANKGLKCDKSFKRVAFAHAASAVNTKFNTDFTAENVENHYRTLKARYVEIKKARDLSGAGWDNETKMITLDPIVAFSYTEAHPAAKAFINKPIENYEGLRIICGEDSATGSYATSLYSDFGEKTIGDKNNENENSDSPVDQPNSDDDGAGNSAPPIARSPATSSSMRSQRTKGSKDIPMMADLVTVVGEMAAAIRNPTHWSETLYSRVMEVEGFIEHVLEDVFDYLQERETEARKFMVKRLEMREAWVRKYLANLA</sequence>